<dbReference type="InterPro" id="IPR013520">
    <property type="entry name" value="Ribonucl_H"/>
</dbReference>
<dbReference type="CDD" id="cd06127">
    <property type="entry name" value="DEDDh"/>
    <property type="match status" value="1"/>
</dbReference>
<evidence type="ECO:0000313" key="7">
    <source>
        <dbReference type="Proteomes" id="UP001199424"/>
    </source>
</evidence>
<keyword evidence="4" id="KW-0175">Coiled coil</keyword>
<protein>
    <submittedName>
        <fullName evidence="6">3'-5' exonuclease</fullName>
    </submittedName>
</protein>
<dbReference type="RefSeq" id="WP_308450010.1">
    <property type="nucleotide sequence ID" value="NZ_JAJEQC010000018.1"/>
</dbReference>
<dbReference type="InterPro" id="IPR012337">
    <property type="entry name" value="RNaseH-like_sf"/>
</dbReference>
<keyword evidence="3 6" id="KW-0269">Exonuclease</keyword>
<dbReference type="SMART" id="SM00479">
    <property type="entry name" value="EXOIII"/>
    <property type="match status" value="1"/>
</dbReference>
<dbReference type="EMBL" id="JAJEQC010000018">
    <property type="protein sequence ID" value="MCC2137871.1"/>
    <property type="molecule type" value="Genomic_DNA"/>
</dbReference>
<keyword evidence="7" id="KW-1185">Reference proteome</keyword>
<dbReference type="PANTHER" id="PTHR30231">
    <property type="entry name" value="DNA POLYMERASE III SUBUNIT EPSILON"/>
    <property type="match status" value="1"/>
</dbReference>
<dbReference type="SUPFAM" id="SSF53098">
    <property type="entry name" value="Ribonuclease H-like"/>
    <property type="match status" value="1"/>
</dbReference>
<evidence type="ECO:0000256" key="3">
    <source>
        <dbReference type="ARBA" id="ARBA00022839"/>
    </source>
</evidence>
<evidence type="ECO:0000256" key="2">
    <source>
        <dbReference type="ARBA" id="ARBA00022801"/>
    </source>
</evidence>
<dbReference type="GO" id="GO:0003676">
    <property type="term" value="F:nucleic acid binding"/>
    <property type="evidence" value="ECO:0007669"/>
    <property type="project" value="InterPro"/>
</dbReference>
<comment type="caution">
    <text evidence="6">The sequence shown here is derived from an EMBL/GenBank/DDBJ whole genome shotgun (WGS) entry which is preliminary data.</text>
</comment>
<evidence type="ECO:0000259" key="5">
    <source>
        <dbReference type="SMART" id="SM00479"/>
    </source>
</evidence>
<evidence type="ECO:0000256" key="4">
    <source>
        <dbReference type="SAM" id="Coils"/>
    </source>
</evidence>
<evidence type="ECO:0000256" key="1">
    <source>
        <dbReference type="ARBA" id="ARBA00022722"/>
    </source>
</evidence>
<gene>
    <name evidence="6" type="ORF">LKD31_12780</name>
</gene>
<dbReference type="GO" id="GO:0008408">
    <property type="term" value="F:3'-5' exonuclease activity"/>
    <property type="evidence" value="ECO:0007669"/>
    <property type="project" value="TreeGrafter"/>
</dbReference>
<dbReference type="AlphaFoldDB" id="A0AAE3AP04"/>
<dbReference type="Gene3D" id="3.30.420.10">
    <property type="entry name" value="Ribonuclease H-like superfamily/Ribonuclease H"/>
    <property type="match status" value="1"/>
</dbReference>
<dbReference type="Pfam" id="PF00929">
    <property type="entry name" value="RNase_T"/>
    <property type="match status" value="1"/>
</dbReference>
<feature type="domain" description="Exonuclease" evidence="5">
    <location>
        <begin position="123"/>
        <end position="293"/>
    </location>
</feature>
<keyword evidence="2" id="KW-0378">Hydrolase</keyword>
<sequence>MATKYRVYNELSEDEKAQIATEKQWHKRGYCPVENEGELMYCNRSWSKAVYFRADQVRRMSETELALIRAERSAKDAAKRAKERAVALAEQEAQRKRENLNIYRQKCAAICAAVSKRPTNLKLVFDLETTGLNFAEDEILEAAITTVDGEVLFESRFKPAYTKEWSGAQRVNGISPEDVEDAPGIIDKIGEMAALLQNAETVIAYNGKQFDIPFLERYGIRLRPDAVIDDPMLYGAVVYGELRGEGEDVNYKWKKLAVLADYLGYKGANWHSAAADCIATAYVWRQLQESDMIEKYNENLAKLNEVSEETDTSF</sequence>
<reference evidence="6" key="1">
    <citation type="submission" date="2021-10" db="EMBL/GenBank/DDBJ databases">
        <title>Anaerobic single-cell dispensing facilitates the cultivation of human gut bacteria.</title>
        <authorList>
            <person name="Afrizal A."/>
        </authorList>
    </citation>
    <scope>NUCLEOTIDE SEQUENCE</scope>
    <source>
        <strain evidence="6">CLA-AA-H250</strain>
    </source>
</reference>
<feature type="coiled-coil region" evidence="4">
    <location>
        <begin position="79"/>
        <end position="106"/>
    </location>
</feature>
<keyword evidence="1" id="KW-0540">Nuclease</keyword>
<accession>A0AAE3AP04</accession>
<dbReference type="Proteomes" id="UP001199424">
    <property type="component" value="Unassembled WGS sequence"/>
</dbReference>
<dbReference type="PANTHER" id="PTHR30231:SF4">
    <property type="entry name" value="PROTEIN NEN2"/>
    <property type="match status" value="1"/>
</dbReference>
<organism evidence="6 7">
    <name type="scientific">Hominenteromicrobium mulieris</name>
    <dbReference type="NCBI Taxonomy" id="2885357"/>
    <lineage>
        <taxon>Bacteria</taxon>
        <taxon>Bacillati</taxon>
        <taxon>Bacillota</taxon>
        <taxon>Clostridia</taxon>
        <taxon>Eubacteriales</taxon>
        <taxon>Oscillospiraceae</taxon>
        <taxon>Hominenteromicrobium</taxon>
    </lineage>
</organism>
<evidence type="ECO:0000313" key="6">
    <source>
        <dbReference type="EMBL" id="MCC2137871.1"/>
    </source>
</evidence>
<proteinExistence type="predicted"/>
<name>A0AAE3AP04_9FIRM</name>
<dbReference type="InterPro" id="IPR036397">
    <property type="entry name" value="RNaseH_sf"/>
</dbReference>